<name>A0A8A4TIE2_SULCO</name>
<dbReference type="InterPro" id="IPR046947">
    <property type="entry name" value="LytR-like"/>
</dbReference>
<dbReference type="AlphaFoldDB" id="A0A8A4TIE2"/>
<dbReference type="EMBL" id="CP071793">
    <property type="protein sequence ID" value="QTD49696.1"/>
    <property type="molecule type" value="Genomic_DNA"/>
</dbReference>
<dbReference type="PANTHER" id="PTHR37299">
    <property type="entry name" value="TRANSCRIPTIONAL REGULATOR-RELATED"/>
    <property type="match status" value="1"/>
</dbReference>
<keyword evidence="1" id="KW-0597">Phosphoprotein</keyword>
<dbReference type="Pfam" id="PF00072">
    <property type="entry name" value="Response_reg"/>
    <property type="match status" value="1"/>
</dbReference>
<dbReference type="PANTHER" id="PTHR37299:SF1">
    <property type="entry name" value="STAGE 0 SPORULATION PROTEIN A HOMOLOG"/>
    <property type="match status" value="1"/>
</dbReference>
<feature type="domain" description="Response regulatory" evidence="2">
    <location>
        <begin position="2"/>
        <end position="115"/>
    </location>
</feature>
<evidence type="ECO:0000259" key="3">
    <source>
        <dbReference type="PROSITE" id="PS50930"/>
    </source>
</evidence>
<dbReference type="Gene3D" id="3.40.50.2300">
    <property type="match status" value="1"/>
</dbReference>
<feature type="modified residue" description="4-aspartylphosphate" evidence="1">
    <location>
        <position position="53"/>
    </location>
</feature>
<gene>
    <name evidence="4" type="ORF">J3U87_29280</name>
</gene>
<dbReference type="GO" id="GO:0000156">
    <property type="term" value="F:phosphorelay response regulator activity"/>
    <property type="evidence" value="ECO:0007669"/>
    <property type="project" value="InterPro"/>
</dbReference>
<sequence length="251" mass="29035">MRLLITDDESSARRKVLRFLEGQEDVEVVGEAENGEQALDMVLSHRVDAVYLDIHMPGLDGFGLLRQLPYETRPLVVFATAFDTYAVEAFEANAVDYLLKPFDRARFLASLNRLRTRLANERPVVWHQRIEATLQRLQPESTYAEQFLVPGEDRIQVVHRDHIDWIEAAANYVVLHCGEQRHVLRTSLTALEEKLCPKRFCRVHRQAVVNVTAVVTLEPLFKGDMLLHLKSGAQVRLSRRYRDAFTQRFQR</sequence>
<dbReference type="InterPro" id="IPR011006">
    <property type="entry name" value="CheY-like_superfamily"/>
</dbReference>
<dbReference type="PROSITE" id="PS50110">
    <property type="entry name" value="RESPONSE_REGULATORY"/>
    <property type="match status" value="1"/>
</dbReference>
<dbReference type="SMART" id="SM00448">
    <property type="entry name" value="REC"/>
    <property type="match status" value="1"/>
</dbReference>
<proteinExistence type="predicted"/>
<reference evidence="4" key="1">
    <citation type="submission" date="2021-03" db="EMBL/GenBank/DDBJ databases">
        <title>Acanthopleuribacteraceae sp. M133.</title>
        <authorList>
            <person name="Wang G."/>
        </authorList>
    </citation>
    <scope>NUCLEOTIDE SEQUENCE</scope>
    <source>
        <strain evidence="4">M133</strain>
    </source>
</reference>
<dbReference type="Gene3D" id="2.40.50.1020">
    <property type="entry name" value="LytTr DNA-binding domain"/>
    <property type="match status" value="1"/>
</dbReference>
<evidence type="ECO:0000256" key="1">
    <source>
        <dbReference type="PROSITE-ProRule" id="PRU00169"/>
    </source>
</evidence>
<protein>
    <submittedName>
        <fullName evidence="4">Response regulator transcription factor</fullName>
    </submittedName>
</protein>
<evidence type="ECO:0000313" key="4">
    <source>
        <dbReference type="EMBL" id="QTD49696.1"/>
    </source>
</evidence>
<dbReference type="PROSITE" id="PS50930">
    <property type="entry name" value="HTH_LYTTR"/>
    <property type="match status" value="1"/>
</dbReference>
<organism evidence="4 5">
    <name type="scientific">Sulfidibacter corallicola</name>
    <dbReference type="NCBI Taxonomy" id="2818388"/>
    <lineage>
        <taxon>Bacteria</taxon>
        <taxon>Pseudomonadati</taxon>
        <taxon>Acidobacteriota</taxon>
        <taxon>Holophagae</taxon>
        <taxon>Acanthopleuribacterales</taxon>
        <taxon>Acanthopleuribacteraceae</taxon>
        <taxon>Sulfidibacter</taxon>
    </lineage>
</organism>
<evidence type="ECO:0000313" key="5">
    <source>
        <dbReference type="Proteomes" id="UP000663929"/>
    </source>
</evidence>
<dbReference type="KEGG" id="scor:J3U87_29280"/>
<dbReference type="SUPFAM" id="SSF52172">
    <property type="entry name" value="CheY-like"/>
    <property type="match status" value="1"/>
</dbReference>
<keyword evidence="5" id="KW-1185">Reference proteome</keyword>
<dbReference type="Pfam" id="PF04397">
    <property type="entry name" value="LytTR"/>
    <property type="match status" value="1"/>
</dbReference>
<dbReference type="RefSeq" id="WP_237379328.1">
    <property type="nucleotide sequence ID" value="NZ_CP071793.1"/>
</dbReference>
<dbReference type="GO" id="GO:0003677">
    <property type="term" value="F:DNA binding"/>
    <property type="evidence" value="ECO:0007669"/>
    <property type="project" value="InterPro"/>
</dbReference>
<dbReference type="SMART" id="SM00850">
    <property type="entry name" value="LytTR"/>
    <property type="match status" value="1"/>
</dbReference>
<feature type="domain" description="HTH LytTR-type" evidence="3">
    <location>
        <begin position="147"/>
        <end position="251"/>
    </location>
</feature>
<evidence type="ECO:0000259" key="2">
    <source>
        <dbReference type="PROSITE" id="PS50110"/>
    </source>
</evidence>
<dbReference type="InterPro" id="IPR007492">
    <property type="entry name" value="LytTR_DNA-bd_dom"/>
</dbReference>
<accession>A0A8A4TIE2</accession>
<dbReference type="InterPro" id="IPR001789">
    <property type="entry name" value="Sig_transdc_resp-reg_receiver"/>
</dbReference>
<dbReference type="Proteomes" id="UP000663929">
    <property type="component" value="Chromosome"/>
</dbReference>